<evidence type="ECO:0000313" key="15">
    <source>
        <dbReference type="Proteomes" id="UP001501920"/>
    </source>
</evidence>
<comment type="similarity">
    <text evidence="3 12">Belongs to the cytidine and deoxycytidylate deaminase family.</text>
</comment>
<proteinExistence type="inferred from homology"/>
<dbReference type="CTD" id="559958"/>
<reference evidence="14" key="3">
    <citation type="submission" date="2025-09" db="UniProtKB">
        <authorList>
            <consortium name="Ensembl"/>
        </authorList>
    </citation>
    <scope>IDENTIFICATION</scope>
</reference>
<evidence type="ECO:0000256" key="1">
    <source>
        <dbReference type="ARBA" id="ARBA00001947"/>
    </source>
</evidence>
<dbReference type="Gene3D" id="3.40.140.10">
    <property type="entry name" value="Cytidine Deaminase, domain 2"/>
    <property type="match status" value="1"/>
</dbReference>
<protein>
    <recommendedName>
        <fullName evidence="4 12">Cytidine deaminase</fullName>
        <ecNumber evidence="4 12">3.5.4.5</ecNumber>
    </recommendedName>
    <alternativeName>
        <fullName evidence="8 12">Cytidine aminohydrolase</fullName>
    </alternativeName>
</protein>
<comment type="function">
    <text evidence="2 12">This enzyme scavenges exogenous and endogenous cytidine and 2'-deoxycytidine for UMP synthesis.</text>
</comment>
<dbReference type="GO" id="GO:0005829">
    <property type="term" value="C:cytosol"/>
    <property type="evidence" value="ECO:0007669"/>
    <property type="project" value="TreeGrafter"/>
</dbReference>
<dbReference type="Ensembl" id="ENSPNAT00000016324.2">
    <property type="protein sequence ID" value="ENSPNAP00000029293.2"/>
    <property type="gene ID" value="ENSPNAG00000015308.2"/>
</dbReference>
<sequence length="144" mass="15853">MAEDNWNPQDLITKSHEAKECSYSPYSKFRVGAALLTADGSVFTGCNVENACTALGICAEKTAISKAVSEGHRDFKAIAVASDMVESYISPCGGCRQFMREFGLEWDVYLSKPDGTFMKMTVEELLPESFGPNNMERKKAVPLH</sequence>
<feature type="domain" description="CMP/dCMP-type deaminase" evidence="13">
    <location>
        <begin position="6"/>
        <end position="133"/>
    </location>
</feature>
<evidence type="ECO:0000256" key="10">
    <source>
        <dbReference type="PIRSR" id="PIRSR606262-1"/>
    </source>
</evidence>
<comment type="catalytic activity">
    <reaction evidence="9 12">
        <text>cytidine + H2O + H(+) = uridine + NH4(+)</text>
        <dbReference type="Rhea" id="RHEA:16069"/>
        <dbReference type="ChEBI" id="CHEBI:15377"/>
        <dbReference type="ChEBI" id="CHEBI:15378"/>
        <dbReference type="ChEBI" id="CHEBI:16704"/>
        <dbReference type="ChEBI" id="CHEBI:17562"/>
        <dbReference type="ChEBI" id="CHEBI:28938"/>
        <dbReference type="EC" id="3.5.4.5"/>
    </reaction>
</comment>
<dbReference type="GeneID" id="108433353"/>
<dbReference type="InterPro" id="IPR016192">
    <property type="entry name" value="APOBEC/CMP_deaminase_Zn-bd"/>
</dbReference>
<dbReference type="OMA" id="KAIAIAX"/>
<dbReference type="STRING" id="42514.ENSPNAP00000029293"/>
<dbReference type="NCBIfam" id="NF004064">
    <property type="entry name" value="PRK05578.1"/>
    <property type="match status" value="1"/>
</dbReference>
<evidence type="ECO:0000256" key="6">
    <source>
        <dbReference type="ARBA" id="ARBA00022801"/>
    </source>
</evidence>
<dbReference type="GO" id="GO:0008270">
    <property type="term" value="F:zinc ion binding"/>
    <property type="evidence" value="ECO:0007669"/>
    <property type="project" value="UniProtKB-UniRule"/>
</dbReference>
<evidence type="ECO:0000256" key="11">
    <source>
        <dbReference type="PIRSR" id="PIRSR606262-3"/>
    </source>
</evidence>
<evidence type="ECO:0000313" key="14">
    <source>
        <dbReference type="Ensembl" id="ENSPNAP00000029293.2"/>
    </source>
</evidence>
<dbReference type="Pfam" id="PF00383">
    <property type="entry name" value="dCMP_cyt_deam_1"/>
    <property type="match status" value="1"/>
</dbReference>
<dbReference type="GO" id="GO:0004126">
    <property type="term" value="F:cytidine deaminase activity"/>
    <property type="evidence" value="ECO:0007669"/>
    <property type="project" value="UniProtKB-UniRule"/>
</dbReference>
<evidence type="ECO:0000256" key="5">
    <source>
        <dbReference type="ARBA" id="ARBA00022723"/>
    </source>
</evidence>
<dbReference type="PANTHER" id="PTHR11644:SF24">
    <property type="entry name" value="CYTIDINE DEAMINASE"/>
    <property type="match status" value="1"/>
</dbReference>
<dbReference type="SUPFAM" id="SSF53927">
    <property type="entry name" value="Cytidine deaminase-like"/>
    <property type="match status" value="1"/>
</dbReference>
<evidence type="ECO:0000256" key="2">
    <source>
        <dbReference type="ARBA" id="ARBA00003949"/>
    </source>
</evidence>
<reference evidence="14 15" key="1">
    <citation type="submission" date="2020-10" db="EMBL/GenBank/DDBJ databases">
        <title>Pygocentrus nattereri (red-bellied piranha) genome, fPygNat1, primary haplotype.</title>
        <authorList>
            <person name="Myers G."/>
            <person name="Meyer A."/>
            <person name="Karagic N."/>
            <person name="Pippel M."/>
            <person name="Winkler S."/>
            <person name="Tracey A."/>
            <person name="Wood J."/>
            <person name="Formenti G."/>
            <person name="Howe K."/>
            <person name="Fedrigo O."/>
            <person name="Jarvis E.D."/>
        </authorList>
    </citation>
    <scope>NUCLEOTIDE SEQUENCE [LARGE SCALE GENOMIC DNA]</scope>
</reference>
<dbReference type="PANTHER" id="PTHR11644">
    <property type="entry name" value="CYTIDINE DEAMINASE"/>
    <property type="match status" value="1"/>
</dbReference>
<dbReference type="PROSITE" id="PS00903">
    <property type="entry name" value="CYT_DCMP_DEAMINASES_1"/>
    <property type="match status" value="1"/>
</dbReference>
<evidence type="ECO:0000256" key="7">
    <source>
        <dbReference type="ARBA" id="ARBA00022833"/>
    </source>
</evidence>
<evidence type="ECO:0000256" key="8">
    <source>
        <dbReference type="ARBA" id="ARBA00032005"/>
    </source>
</evidence>
<evidence type="ECO:0000256" key="4">
    <source>
        <dbReference type="ARBA" id="ARBA00012783"/>
    </source>
</evidence>
<dbReference type="EC" id="3.5.4.5" evidence="4 12"/>
<dbReference type="PROSITE" id="PS51747">
    <property type="entry name" value="CYT_DCMP_DEAMINASES_2"/>
    <property type="match status" value="1"/>
</dbReference>
<dbReference type="GO" id="GO:0042802">
    <property type="term" value="F:identical protein binding"/>
    <property type="evidence" value="ECO:0007669"/>
    <property type="project" value="UniProtKB-ARBA"/>
</dbReference>
<dbReference type="GO" id="GO:0072527">
    <property type="term" value="P:pyrimidine-containing compound metabolic process"/>
    <property type="evidence" value="ECO:0007669"/>
    <property type="project" value="UniProtKB-ARBA"/>
</dbReference>
<dbReference type="AlphaFoldDB" id="A0A3B4E0R0"/>
<dbReference type="CDD" id="cd01283">
    <property type="entry name" value="cytidine_deaminase"/>
    <property type="match status" value="1"/>
</dbReference>
<accession>A0A3B4E0R0</accession>
<dbReference type="InterPro" id="IPR002125">
    <property type="entry name" value="CMP_dCMP_dom"/>
</dbReference>
<dbReference type="InterPro" id="IPR006262">
    <property type="entry name" value="Cyt_deam_tetra"/>
</dbReference>
<comment type="catalytic activity">
    <reaction evidence="12">
        <text>2'-deoxycytidine + H2O + H(+) = 2'-deoxyuridine + NH4(+)</text>
        <dbReference type="Rhea" id="RHEA:13433"/>
        <dbReference type="ChEBI" id="CHEBI:15377"/>
        <dbReference type="ChEBI" id="CHEBI:15378"/>
        <dbReference type="ChEBI" id="CHEBI:15698"/>
        <dbReference type="ChEBI" id="CHEBI:16450"/>
        <dbReference type="ChEBI" id="CHEBI:28938"/>
        <dbReference type="EC" id="3.5.4.5"/>
    </reaction>
</comment>
<comment type="cofactor">
    <cofactor evidence="1 11 12">
        <name>Zn(2+)</name>
        <dbReference type="ChEBI" id="CHEBI:29105"/>
    </cofactor>
</comment>
<name>A0A3B4E0R0_PYGNA</name>
<dbReference type="InterPro" id="IPR016193">
    <property type="entry name" value="Cytidine_deaminase-like"/>
</dbReference>
<keyword evidence="15" id="KW-1185">Reference proteome</keyword>
<feature type="binding site" evidence="11">
    <location>
        <position position="95"/>
    </location>
    <ligand>
        <name>Zn(2+)</name>
        <dbReference type="ChEBI" id="CHEBI:29105"/>
        <note>catalytic</note>
    </ligand>
</feature>
<feature type="active site" description="Proton donor" evidence="10">
    <location>
        <position position="60"/>
    </location>
</feature>
<dbReference type="GeneTree" id="ENSGT00390000000911"/>
<keyword evidence="7 11" id="KW-0862">Zinc</keyword>
<evidence type="ECO:0000256" key="3">
    <source>
        <dbReference type="ARBA" id="ARBA00006576"/>
    </source>
</evidence>
<keyword evidence="5 11" id="KW-0479">Metal-binding</keyword>
<organism evidence="14 15">
    <name type="scientific">Pygocentrus nattereri</name>
    <name type="common">Red-bellied piranha</name>
    <dbReference type="NCBI Taxonomy" id="42514"/>
    <lineage>
        <taxon>Eukaryota</taxon>
        <taxon>Metazoa</taxon>
        <taxon>Chordata</taxon>
        <taxon>Craniata</taxon>
        <taxon>Vertebrata</taxon>
        <taxon>Euteleostomi</taxon>
        <taxon>Actinopterygii</taxon>
        <taxon>Neopterygii</taxon>
        <taxon>Teleostei</taxon>
        <taxon>Ostariophysi</taxon>
        <taxon>Characiformes</taxon>
        <taxon>Characoidei</taxon>
        <taxon>Pygocentrus</taxon>
    </lineage>
</organism>
<evidence type="ECO:0000259" key="13">
    <source>
        <dbReference type="PROSITE" id="PS51747"/>
    </source>
</evidence>
<dbReference type="GO" id="GO:0055086">
    <property type="term" value="P:nucleobase-containing small molecule metabolic process"/>
    <property type="evidence" value="ECO:0007669"/>
    <property type="project" value="UniProtKB-ARBA"/>
</dbReference>
<dbReference type="RefSeq" id="XP_017563347.1">
    <property type="nucleotide sequence ID" value="XM_017707858.1"/>
</dbReference>
<dbReference type="FunFam" id="3.40.140.10:FF:000008">
    <property type="entry name" value="Cytidine deaminase"/>
    <property type="match status" value="1"/>
</dbReference>
<dbReference type="NCBIfam" id="TIGR01354">
    <property type="entry name" value="cyt_deam_tetra"/>
    <property type="match status" value="1"/>
</dbReference>
<feature type="binding site" evidence="11">
    <location>
        <position position="58"/>
    </location>
    <ligand>
        <name>Zn(2+)</name>
        <dbReference type="ChEBI" id="CHEBI:29105"/>
        <note>catalytic</note>
    </ligand>
</feature>
<dbReference type="Proteomes" id="UP001501920">
    <property type="component" value="Chromosome 9"/>
</dbReference>
<feature type="binding site" evidence="11">
    <location>
        <position position="92"/>
    </location>
    <ligand>
        <name>Zn(2+)</name>
        <dbReference type="ChEBI" id="CHEBI:29105"/>
        <note>catalytic</note>
    </ligand>
</feature>
<evidence type="ECO:0000256" key="12">
    <source>
        <dbReference type="RuleBase" id="RU364006"/>
    </source>
</evidence>
<keyword evidence="6 12" id="KW-0378">Hydrolase</keyword>
<reference evidence="14" key="2">
    <citation type="submission" date="2025-08" db="UniProtKB">
        <authorList>
            <consortium name="Ensembl"/>
        </authorList>
    </citation>
    <scope>IDENTIFICATION</scope>
</reference>
<evidence type="ECO:0000256" key="9">
    <source>
        <dbReference type="ARBA" id="ARBA00049558"/>
    </source>
</evidence>
<dbReference type="InterPro" id="IPR050202">
    <property type="entry name" value="Cyt/Deoxycyt_deaminase"/>
</dbReference>